<gene>
    <name evidence="4" type="ORF">FCALED_LOCUS162</name>
</gene>
<dbReference type="Gene3D" id="3.20.20.80">
    <property type="entry name" value="Glycosidases"/>
    <property type="match status" value="2"/>
</dbReference>
<dbReference type="InterPro" id="IPR001223">
    <property type="entry name" value="Glyco_hydro18_cat"/>
</dbReference>
<feature type="compositionally biased region" description="Low complexity" evidence="1">
    <location>
        <begin position="448"/>
        <end position="471"/>
    </location>
</feature>
<dbReference type="InterPro" id="IPR011583">
    <property type="entry name" value="Chitinase_II/V-like_cat"/>
</dbReference>
<dbReference type="Pfam" id="PF00704">
    <property type="entry name" value="Glyco_hydro_18"/>
    <property type="match status" value="1"/>
</dbReference>
<dbReference type="PANTHER" id="PTHR11177:SF392">
    <property type="entry name" value="HAP41P"/>
    <property type="match status" value="1"/>
</dbReference>
<dbReference type="AlphaFoldDB" id="A0A9N8UYR3"/>
<evidence type="ECO:0000256" key="1">
    <source>
        <dbReference type="SAM" id="MobiDB-lite"/>
    </source>
</evidence>
<organism evidence="4 5">
    <name type="scientific">Funneliformis caledonium</name>
    <dbReference type="NCBI Taxonomy" id="1117310"/>
    <lineage>
        <taxon>Eukaryota</taxon>
        <taxon>Fungi</taxon>
        <taxon>Fungi incertae sedis</taxon>
        <taxon>Mucoromycota</taxon>
        <taxon>Glomeromycotina</taxon>
        <taxon>Glomeromycetes</taxon>
        <taxon>Glomerales</taxon>
        <taxon>Glomeraceae</taxon>
        <taxon>Funneliformis</taxon>
    </lineage>
</organism>
<dbReference type="OrthoDB" id="76388at2759"/>
<feature type="transmembrane region" description="Helical" evidence="2">
    <location>
        <begin position="480"/>
        <end position="502"/>
    </location>
</feature>
<evidence type="ECO:0000256" key="2">
    <source>
        <dbReference type="SAM" id="Phobius"/>
    </source>
</evidence>
<feature type="domain" description="GH18" evidence="3">
    <location>
        <begin position="55"/>
        <end position="450"/>
    </location>
</feature>
<dbReference type="SMART" id="SM00636">
    <property type="entry name" value="Glyco_18"/>
    <property type="match status" value="1"/>
</dbReference>
<keyword evidence="2" id="KW-0812">Transmembrane</keyword>
<dbReference type="SUPFAM" id="SSF51445">
    <property type="entry name" value="(Trans)glycosidases"/>
    <property type="match status" value="1"/>
</dbReference>
<comment type="caution">
    <text evidence="4">The sequence shown here is derived from an EMBL/GenBank/DDBJ whole genome shotgun (WGS) entry which is preliminary data.</text>
</comment>
<sequence length="543" mass="61310">MLKIYSILPFNKFAGFILYGLLSVALITLAQEDNIANTKNCIVETFKQYAEENKQKTIGYVQLFSQSKIPKIQWDNYDYINVIAYPNEANGGKYYTIFRPGGSPDDVSVKLNLIKDLVMDKERAKANTKANTQILLSLRNYDIGKWPQGQQADEDYQRIIDDANKTITDYKLDGIDIEYPGKRGNICKNPKNLDPNHFTWDKNNDDRFITFLKDLREELNGKTLMLTVGRDVIGNLKEIDYLNIETYHNSIYQNLKAPDNNNFNSYPNSPLDAYQIAYSAWFGVGINSNQIIMGVDFGNTIQMVPNEAIKQTQFVTFPKSASLYGFNQLNDQIQPIRDFCSENNSNLYSWPWRNLSNTVLNSSLGFCATSNPNWIRKFDQKDNSGTPWLYSDAELNFQFLYVSYEDVSSLRSKLEFAKAKSLGGISISDVSYDDNDNTLSNFMQPIRGKSAVGSSSPSNGSGNGNSKSNPNNNVGMKKGIITGSIVGSVLGLFILVSCAYWYRQKTLRKSEVDISPELSSNRIVSSTTVIPSDRRIIDHLIIE</sequence>
<dbReference type="GO" id="GO:0008061">
    <property type="term" value="F:chitin binding"/>
    <property type="evidence" value="ECO:0007669"/>
    <property type="project" value="InterPro"/>
</dbReference>
<dbReference type="GO" id="GO:0005576">
    <property type="term" value="C:extracellular region"/>
    <property type="evidence" value="ECO:0007669"/>
    <property type="project" value="TreeGrafter"/>
</dbReference>
<dbReference type="EMBL" id="CAJVPQ010000011">
    <property type="protein sequence ID" value="CAG8436779.1"/>
    <property type="molecule type" value="Genomic_DNA"/>
</dbReference>
<dbReference type="InterPro" id="IPR050314">
    <property type="entry name" value="Glycosyl_Hydrlase_18"/>
</dbReference>
<accession>A0A9N8UYR3</accession>
<keyword evidence="2" id="KW-0472">Membrane</keyword>
<evidence type="ECO:0000313" key="5">
    <source>
        <dbReference type="Proteomes" id="UP000789570"/>
    </source>
</evidence>
<dbReference type="PROSITE" id="PS51910">
    <property type="entry name" value="GH18_2"/>
    <property type="match status" value="1"/>
</dbReference>
<dbReference type="Proteomes" id="UP000789570">
    <property type="component" value="Unassembled WGS sequence"/>
</dbReference>
<dbReference type="GO" id="GO:0004568">
    <property type="term" value="F:chitinase activity"/>
    <property type="evidence" value="ECO:0007669"/>
    <property type="project" value="TreeGrafter"/>
</dbReference>
<keyword evidence="5" id="KW-1185">Reference proteome</keyword>
<keyword evidence="2" id="KW-1133">Transmembrane helix</keyword>
<dbReference type="GO" id="GO:0005975">
    <property type="term" value="P:carbohydrate metabolic process"/>
    <property type="evidence" value="ECO:0007669"/>
    <property type="project" value="InterPro"/>
</dbReference>
<proteinExistence type="predicted"/>
<dbReference type="PANTHER" id="PTHR11177">
    <property type="entry name" value="CHITINASE"/>
    <property type="match status" value="1"/>
</dbReference>
<protein>
    <submittedName>
        <fullName evidence="4">12664_t:CDS:1</fullName>
    </submittedName>
</protein>
<evidence type="ECO:0000259" key="3">
    <source>
        <dbReference type="PROSITE" id="PS51910"/>
    </source>
</evidence>
<dbReference type="InterPro" id="IPR017853">
    <property type="entry name" value="GH"/>
</dbReference>
<feature type="region of interest" description="Disordered" evidence="1">
    <location>
        <begin position="447"/>
        <end position="471"/>
    </location>
</feature>
<dbReference type="GO" id="GO:0006032">
    <property type="term" value="P:chitin catabolic process"/>
    <property type="evidence" value="ECO:0007669"/>
    <property type="project" value="TreeGrafter"/>
</dbReference>
<name>A0A9N8UYR3_9GLOM</name>
<reference evidence="4" key="1">
    <citation type="submission" date="2021-06" db="EMBL/GenBank/DDBJ databases">
        <authorList>
            <person name="Kallberg Y."/>
            <person name="Tangrot J."/>
            <person name="Rosling A."/>
        </authorList>
    </citation>
    <scope>NUCLEOTIDE SEQUENCE</scope>
    <source>
        <strain evidence="4">UK204</strain>
    </source>
</reference>
<evidence type="ECO:0000313" key="4">
    <source>
        <dbReference type="EMBL" id="CAG8436779.1"/>
    </source>
</evidence>